<evidence type="ECO:0000313" key="1">
    <source>
        <dbReference type="EMBL" id="MDX2963880.1"/>
    </source>
</evidence>
<dbReference type="EMBL" id="JARAWP010000002">
    <property type="protein sequence ID" value="MDX3017232.1"/>
    <property type="molecule type" value="Genomic_DNA"/>
</dbReference>
<reference evidence="1 3" key="1">
    <citation type="journal article" date="2023" name="Microb. Genom.">
        <title>Mesoterricola silvestris gen. nov., sp. nov., Mesoterricola sediminis sp. nov., Geothrix oryzae sp. nov., Geothrix edaphica sp. nov., Geothrix rubra sp. nov., and Geothrix limicola sp. nov., six novel members of Acidobacteriota isolated from soils.</title>
        <authorList>
            <person name="Weisberg A.J."/>
            <person name="Pearce E."/>
            <person name="Kramer C.G."/>
            <person name="Chang J.H."/>
            <person name="Clarke C.R."/>
        </authorList>
    </citation>
    <scope>NUCLEOTIDE SEQUENCE</scope>
    <source>
        <strain evidence="2 3">NB05-1H</strain>
        <strain evidence="1">NRRL_B-16521</strain>
    </source>
</reference>
<protein>
    <submittedName>
        <fullName evidence="1">DUF4097 family beta strand repeat-containing protein</fullName>
    </submittedName>
</protein>
<gene>
    <name evidence="1" type="ORF">PV399_29760</name>
    <name evidence="2" type="ORF">PV666_04965</name>
</gene>
<proteinExistence type="predicted"/>
<dbReference type="Proteomes" id="UP001272987">
    <property type="component" value="Unassembled WGS sequence"/>
</dbReference>
<dbReference type="Proteomes" id="UP001282288">
    <property type="component" value="Unassembled WGS sequence"/>
</dbReference>
<dbReference type="GeneID" id="69810166"/>
<accession>A0AAP6BFW1</accession>
<evidence type="ECO:0000313" key="2">
    <source>
        <dbReference type="EMBL" id="MDX3017232.1"/>
    </source>
</evidence>
<sequence>MIRMAGRTGGRIALTLAVTVLVSSALLSTEALNDLDAAPRNGQRRFAFDGSRLDIVVRGDGRVRLEQGPGDDLAVERELAGAAAREGNSGWDLDGNTLRLSAWCTGWAMNCRGEFVVRIPRGVAVSVDASSGVSALGLNRTLEVATGDGNISVRKASGPLSLRSTRGRVQVLDSTSQTVDAHATRGPVSLAFSEPPRSAVATSEIGDIRIELPRAWYRVDAEARDRDSVYVGVLDLPSAARHIVAHTEEGTIRIRATDS</sequence>
<name>A0AAP6BFW1_9ACTN</name>
<evidence type="ECO:0000313" key="4">
    <source>
        <dbReference type="Proteomes" id="UP001282288"/>
    </source>
</evidence>
<dbReference type="RefSeq" id="WP_141655549.1">
    <property type="nucleotide sequence ID" value="NZ_BCMK01000006.1"/>
</dbReference>
<keyword evidence="3" id="KW-1185">Reference proteome</keyword>
<comment type="caution">
    <text evidence="1">The sequence shown here is derived from an EMBL/GenBank/DDBJ whole genome shotgun (WGS) entry which is preliminary data.</text>
</comment>
<dbReference type="EMBL" id="JARAWC010000025">
    <property type="protein sequence ID" value="MDX2963880.1"/>
    <property type="molecule type" value="Genomic_DNA"/>
</dbReference>
<dbReference type="AlphaFoldDB" id="A0AAP6BFW1"/>
<evidence type="ECO:0000313" key="3">
    <source>
        <dbReference type="Proteomes" id="UP001272987"/>
    </source>
</evidence>
<organism evidence="1 4">
    <name type="scientific">Streptomyces acidiscabies</name>
    <dbReference type="NCBI Taxonomy" id="42234"/>
    <lineage>
        <taxon>Bacteria</taxon>
        <taxon>Bacillati</taxon>
        <taxon>Actinomycetota</taxon>
        <taxon>Actinomycetes</taxon>
        <taxon>Kitasatosporales</taxon>
        <taxon>Streptomycetaceae</taxon>
        <taxon>Streptomyces</taxon>
    </lineage>
</organism>